<evidence type="ECO:0000313" key="3">
    <source>
        <dbReference type="Proteomes" id="UP000243745"/>
    </source>
</evidence>
<dbReference type="CDD" id="cd10440">
    <property type="entry name" value="GIY-YIG_COG3680"/>
    <property type="match status" value="1"/>
</dbReference>
<feature type="domain" description="GIY-YIG" evidence="1">
    <location>
        <begin position="13"/>
        <end position="98"/>
    </location>
</feature>
<gene>
    <name evidence="2" type="ORF">SAMN02910344_02013</name>
</gene>
<proteinExistence type="predicted"/>
<protein>
    <recommendedName>
        <fullName evidence="1">GIY-YIG domain-containing protein</fullName>
    </recommendedName>
</protein>
<dbReference type="PROSITE" id="PS50164">
    <property type="entry name" value="GIY_YIG"/>
    <property type="match status" value="1"/>
</dbReference>
<evidence type="ECO:0000259" key="1">
    <source>
        <dbReference type="PROSITE" id="PS50164"/>
    </source>
</evidence>
<dbReference type="EMBL" id="FOXF01000052">
    <property type="protein sequence ID" value="SFP66840.1"/>
    <property type="molecule type" value="Genomic_DNA"/>
</dbReference>
<dbReference type="InterPro" id="IPR000305">
    <property type="entry name" value="GIY-YIG_endonuc"/>
</dbReference>
<keyword evidence="3" id="KW-1185">Reference proteome</keyword>
<evidence type="ECO:0000313" key="2">
    <source>
        <dbReference type="EMBL" id="SFP66840.1"/>
    </source>
</evidence>
<dbReference type="Proteomes" id="UP000243745">
    <property type="component" value="Unassembled WGS sequence"/>
</dbReference>
<dbReference type="OrthoDB" id="67448at2"/>
<dbReference type="Pfam" id="PF22945">
    <property type="entry name" value="LEM-3_GIY-YIG"/>
    <property type="match status" value="1"/>
</dbReference>
<sequence length="249" mass="29104">MIDKFSSQTIKELEYYVYVYSDPDTMKPFYVGKGKGNRVFQHLWDDSESEKVQKIKEITARKKEPLIEILAHGLDEETALKVEAAVIDLIGINNLTNQKRGYEYGTYGKIEVSALEARYSGEELSPDDIKHNLMLIRINRVYRNDMTPYELYEGTRGYWKLSLDSAEKVDYVLSVYDGMVMEVYKPVQWFEGLSTFTNKDDDKSTWTQQRYEFVGRIADPKVRKKYVGKSVAEFFQKGDQNPIRYIWGK</sequence>
<name>A0A662ZJH4_9GAMM</name>
<organism evidence="2 3">
    <name type="scientific">Ruminobacter amylophilus</name>
    <dbReference type="NCBI Taxonomy" id="867"/>
    <lineage>
        <taxon>Bacteria</taxon>
        <taxon>Pseudomonadati</taxon>
        <taxon>Pseudomonadota</taxon>
        <taxon>Gammaproteobacteria</taxon>
        <taxon>Aeromonadales</taxon>
        <taxon>Succinivibrionaceae</taxon>
        <taxon>Ruminobacter</taxon>
    </lineage>
</organism>
<dbReference type="RefSeq" id="WP_093143332.1">
    <property type="nucleotide sequence ID" value="NZ_FOXF01000052.1"/>
</dbReference>
<accession>A0A662ZJH4</accession>
<reference evidence="2 3" key="1">
    <citation type="submission" date="2016-10" db="EMBL/GenBank/DDBJ databases">
        <authorList>
            <person name="Varghese N."/>
            <person name="Submissions S."/>
        </authorList>
    </citation>
    <scope>NUCLEOTIDE SEQUENCE [LARGE SCALE GENOMIC DNA]</scope>
    <source>
        <strain evidence="2 3">DSM 1361</strain>
    </source>
</reference>
<dbReference type="AlphaFoldDB" id="A0A662ZJH4"/>